<dbReference type="STRING" id="4232.A0A251SYH4"/>
<evidence type="ECO:0000313" key="4">
    <source>
        <dbReference type="EMBL" id="OTG03764.1"/>
    </source>
</evidence>
<dbReference type="InterPro" id="IPR053168">
    <property type="entry name" value="Glutamic_endopeptidase"/>
</dbReference>
<organism evidence="4 5">
    <name type="scientific">Helianthus annuus</name>
    <name type="common">Common sunflower</name>
    <dbReference type="NCBI Taxonomy" id="4232"/>
    <lineage>
        <taxon>Eukaryota</taxon>
        <taxon>Viridiplantae</taxon>
        <taxon>Streptophyta</taxon>
        <taxon>Embryophyta</taxon>
        <taxon>Tracheophyta</taxon>
        <taxon>Spermatophyta</taxon>
        <taxon>Magnoliopsida</taxon>
        <taxon>eudicotyledons</taxon>
        <taxon>Gunneridae</taxon>
        <taxon>Pentapetalae</taxon>
        <taxon>asterids</taxon>
        <taxon>campanulids</taxon>
        <taxon>Asterales</taxon>
        <taxon>Asteraceae</taxon>
        <taxon>Asteroideae</taxon>
        <taxon>Heliantheae alliance</taxon>
        <taxon>Heliantheae</taxon>
        <taxon>Helianthus</taxon>
    </lineage>
</organism>
<dbReference type="Proteomes" id="UP000215914">
    <property type="component" value="Chromosome 12"/>
</dbReference>
<dbReference type="InParanoid" id="A0A251SYH4"/>
<dbReference type="Pfam" id="PF14365">
    <property type="entry name" value="Neprosin_AP"/>
    <property type="match status" value="1"/>
</dbReference>
<reference evidence="3" key="3">
    <citation type="submission" date="2020-06" db="EMBL/GenBank/DDBJ databases">
        <title>Helianthus annuus Genome sequencing and assembly Release 2.</title>
        <authorList>
            <person name="Gouzy J."/>
            <person name="Langlade N."/>
            <person name="Munos S."/>
        </authorList>
    </citation>
    <scope>NUCLEOTIDE SEQUENCE</scope>
    <source>
        <tissue evidence="3">Leaves</tissue>
    </source>
</reference>
<dbReference type="EMBL" id="CM007901">
    <property type="protein sequence ID" value="OTG03764.1"/>
    <property type="molecule type" value="Genomic_DNA"/>
</dbReference>
<protein>
    <submittedName>
        <fullName evidence="3">Neprosin</fullName>
    </submittedName>
</protein>
<dbReference type="PANTHER" id="PTHR31589">
    <property type="entry name" value="PROTEIN, PUTATIVE (DUF239)-RELATED-RELATED"/>
    <property type="match status" value="1"/>
</dbReference>
<reference evidence="3 5" key="1">
    <citation type="journal article" date="2017" name="Nature">
        <title>The sunflower genome provides insights into oil metabolism, flowering and Asterid evolution.</title>
        <authorList>
            <person name="Badouin H."/>
            <person name="Gouzy J."/>
            <person name="Grassa C.J."/>
            <person name="Murat F."/>
            <person name="Staton S.E."/>
            <person name="Cottret L."/>
            <person name="Lelandais-Briere C."/>
            <person name="Owens G.L."/>
            <person name="Carrere S."/>
            <person name="Mayjonade B."/>
            <person name="Legrand L."/>
            <person name="Gill N."/>
            <person name="Kane N.C."/>
            <person name="Bowers J.E."/>
            <person name="Hubner S."/>
            <person name="Bellec A."/>
            <person name="Berard A."/>
            <person name="Berges H."/>
            <person name="Blanchet N."/>
            <person name="Boniface M.C."/>
            <person name="Brunel D."/>
            <person name="Catrice O."/>
            <person name="Chaidir N."/>
            <person name="Claudel C."/>
            <person name="Donnadieu C."/>
            <person name="Faraut T."/>
            <person name="Fievet G."/>
            <person name="Helmstetter N."/>
            <person name="King M."/>
            <person name="Knapp S.J."/>
            <person name="Lai Z."/>
            <person name="Le Paslier M.C."/>
            <person name="Lippi Y."/>
            <person name="Lorenzon L."/>
            <person name="Mandel J.R."/>
            <person name="Marage G."/>
            <person name="Marchand G."/>
            <person name="Marquand E."/>
            <person name="Bret-Mestries E."/>
            <person name="Morien E."/>
            <person name="Nambeesan S."/>
            <person name="Nguyen T."/>
            <person name="Pegot-Espagnet P."/>
            <person name="Pouilly N."/>
            <person name="Raftis F."/>
            <person name="Sallet E."/>
            <person name="Schiex T."/>
            <person name="Thomas J."/>
            <person name="Vandecasteele C."/>
            <person name="Vares D."/>
            <person name="Vear F."/>
            <person name="Vautrin S."/>
            <person name="Crespi M."/>
            <person name="Mangin B."/>
            <person name="Burke J.M."/>
            <person name="Salse J."/>
            <person name="Munos S."/>
            <person name="Vincourt P."/>
            <person name="Rieseberg L.H."/>
            <person name="Langlade N.B."/>
        </authorList>
    </citation>
    <scope>NUCLEOTIDE SEQUENCE [LARGE SCALE GENOMIC DNA]</scope>
    <source>
        <strain evidence="5">cv. SF193</strain>
        <tissue evidence="3">Leaves</tissue>
    </source>
</reference>
<dbReference type="PROSITE" id="PS52045">
    <property type="entry name" value="NEPROSIN_PEP_CD"/>
    <property type="match status" value="1"/>
</dbReference>
<dbReference type="PANTHER" id="PTHR31589:SF223">
    <property type="entry name" value="PROTEIN, PUTATIVE (DUF239)-RELATED"/>
    <property type="match status" value="1"/>
</dbReference>
<dbReference type="Gene3D" id="3.90.1320.10">
    <property type="entry name" value="Outer-capsid protein sigma 3, large lobe"/>
    <property type="match status" value="1"/>
</dbReference>
<feature type="signal peptide" evidence="1">
    <location>
        <begin position="1"/>
        <end position="28"/>
    </location>
</feature>
<name>A0A251SYH4_HELAN</name>
<dbReference type="InterPro" id="IPR004314">
    <property type="entry name" value="Neprosin"/>
</dbReference>
<keyword evidence="5" id="KW-1185">Reference proteome</keyword>
<dbReference type="InterPro" id="IPR025521">
    <property type="entry name" value="Neprosin_propep"/>
</dbReference>
<accession>A0A251SYH4</accession>
<keyword evidence="1" id="KW-0732">Signal</keyword>
<proteinExistence type="predicted"/>
<gene>
    <name evidence="4" type="ORF">HannXRQ_Chr12g0354931</name>
    <name evidence="3" type="ORF">HanXRQr2_Chr12g0521671</name>
</gene>
<evidence type="ECO:0000313" key="5">
    <source>
        <dbReference type="Proteomes" id="UP000215914"/>
    </source>
</evidence>
<evidence type="ECO:0000256" key="1">
    <source>
        <dbReference type="SAM" id="SignalP"/>
    </source>
</evidence>
<evidence type="ECO:0000259" key="2">
    <source>
        <dbReference type="PROSITE" id="PS52045"/>
    </source>
</evidence>
<sequence>MQSSSCHEAPSIFFVFVLFSLLFSSGFSSTSLRKINRPFVKSIKSPDGDIIDCVLFHRQPAFDVPKLKGKMSMVPPELPKGHDNVGKNHEIKQLWNSKGESCPNGTIPIKRPSASDISRSTSVSKYRKKYSRKDIPTSPEHQHAIGYSRDGEFYGAKALLNVWQPNVSKYDFSLSQIWVLGDVPNRPVNSIEAGWHVSPNVHKDSLPRLFTYWTPSGYKSGCYNMECPGFVQTNQKVSLGAAIDPISTYNGQQYDVDFLIWRDPKTKDWWLRVGTELMGFWPADLFTDLHDHATTIEYGGEVFSQNLGTHTRTQMGSGHFQDEGFGKAAYARNLEVITGDNHIIPVPNLRTFADDPNCYGVKQEYSDTWGNYIFFGGPGYNPNCL</sequence>
<reference evidence="4" key="2">
    <citation type="submission" date="2017-02" db="EMBL/GenBank/DDBJ databases">
        <title>Sunflower complete genome.</title>
        <authorList>
            <person name="Langlade N."/>
            <person name="Munos S."/>
        </authorList>
    </citation>
    <scope>NUCLEOTIDE SEQUENCE [LARGE SCALE GENOMIC DNA]</scope>
    <source>
        <tissue evidence="4">Leaves</tissue>
    </source>
</reference>
<dbReference type="EMBL" id="MNCJ02000327">
    <property type="protein sequence ID" value="KAF5776206.1"/>
    <property type="molecule type" value="Genomic_DNA"/>
</dbReference>
<feature type="domain" description="Neprosin PEP catalytic" evidence="2">
    <location>
        <begin position="135"/>
        <end position="385"/>
    </location>
</feature>
<dbReference type="AlphaFoldDB" id="A0A251SYH4"/>
<feature type="chain" id="PRO_5041162370" evidence="1">
    <location>
        <begin position="29"/>
        <end position="385"/>
    </location>
</feature>
<dbReference type="Pfam" id="PF03080">
    <property type="entry name" value="Neprosin"/>
    <property type="match status" value="1"/>
</dbReference>
<evidence type="ECO:0000313" key="3">
    <source>
        <dbReference type="EMBL" id="KAF5776206.1"/>
    </source>
</evidence>
<dbReference type="Gramene" id="mRNA:HanXRQr2_Chr12g0521671">
    <property type="protein sequence ID" value="mRNA:HanXRQr2_Chr12g0521671"/>
    <property type="gene ID" value="HanXRQr2_Chr12g0521671"/>
</dbReference>